<organism evidence="6 7">
    <name type="scientific">Vallitalea longa</name>
    <dbReference type="NCBI Taxonomy" id="2936439"/>
    <lineage>
        <taxon>Bacteria</taxon>
        <taxon>Bacillati</taxon>
        <taxon>Bacillota</taxon>
        <taxon>Clostridia</taxon>
        <taxon>Lachnospirales</taxon>
        <taxon>Vallitaleaceae</taxon>
        <taxon>Vallitalea</taxon>
    </lineage>
</organism>
<dbReference type="RefSeq" id="WP_281817989.1">
    <property type="nucleotide sequence ID" value="NZ_BRLB01000014.1"/>
</dbReference>
<dbReference type="InterPro" id="IPR016035">
    <property type="entry name" value="Acyl_Trfase/lysoPLipase"/>
</dbReference>
<keyword evidence="7" id="KW-1185">Reference proteome</keyword>
<dbReference type="SUPFAM" id="SSF52151">
    <property type="entry name" value="FabD/lysophospholipase-like"/>
    <property type="match status" value="1"/>
</dbReference>
<dbReference type="PANTHER" id="PTHR42681">
    <property type="entry name" value="MALONYL-COA-ACYL CARRIER PROTEIN TRANSACYLASE, MITOCHONDRIAL"/>
    <property type="match status" value="1"/>
</dbReference>
<keyword evidence="2" id="KW-0808">Transferase</keyword>
<evidence type="ECO:0000256" key="3">
    <source>
        <dbReference type="ARBA" id="ARBA00023315"/>
    </source>
</evidence>
<dbReference type="Gene3D" id="3.40.366.10">
    <property type="entry name" value="Malonyl-Coenzyme A Acyl Carrier Protein, domain 2"/>
    <property type="match status" value="1"/>
</dbReference>
<comment type="catalytic activity">
    <reaction evidence="4">
        <text>holo-[ACP] + malonyl-CoA = malonyl-[ACP] + CoA</text>
        <dbReference type="Rhea" id="RHEA:41792"/>
        <dbReference type="Rhea" id="RHEA-COMP:9623"/>
        <dbReference type="Rhea" id="RHEA-COMP:9685"/>
        <dbReference type="ChEBI" id="CHEBI:57287"/>
        <dbReference type="ChEBI" id="CHEBI:57384"/>
        <dbReference type="ChEBI" id="CHEBI:64479"/>
        <dbReference type="ChEBI" id="CHEBI:78449"/>
        <dbReference type="EC" id="2.3.1.39"/>
    </reaction>
</comment>
<dbReference type="Gene3D" id="3.30.70.250">
    <property type="entry name" value="Malonyl-CoA ACP transacylase, ACP-binding"/>
    <property type="match status" value="1"/>
</dbReference>
<dbReference type="SMART" id="SM00827">
    <property type="entry name" value="PKS_AT"/>
    <property type="match status" value="1"/>
</dbReference>
<sequence length="419" mass="47762">MEKTALIFPGQGCQYIGMGKSIFDEYNVAREVFEEANEVLGFNLSKLCFEGGFSELNRLRNMLLSIFTVSVALYKVFEKEVGINPEFVAGHSLGEYTALTCSGVFTFSDALKIVDKRSMIAKKYNKQGHMTIVNDIGLKDLTNICKEFSNHQEYVSIACSNTAKQYVISGHDNKLDEVGEKLINMGAQITPFMMSPPFHSKIMASAKAELLEEIEKYSIQDAKWPIISNVTATATLNSQQLIQNLADQMCSEVRWNESMRFIINSDIHNIIEIGPQKILGNLIHNPKINVLAYGKKNDRDNLSISVIAKRKENYRKFIKKCVKSVVCTPNYNVNYDEYKSGVIIPYERLEKLLQSNTDIYEDDEKTVAEIMNLVKLIFITKKVPILEQKTRYKEIIKDMENYDNDWLDEVFLAENPVRG</sequence>
<gene>
    <name evidence="6" type="ORF">SH1V18_36690</name>
</gene>
<dbReference type="EMBL" id="BRLB01000014">
    <property type="protein sequence ID" value="GKX31189.1"/>
    <property type="molecule type" value="Genomic_DNA"/>
</dbReference>
<dbReference type="EC" id="2.3.1.39" evidence="1"/>
<dbReference type="GO" id="GO:0004314">
    <property type="term" value="F:[acyl-carrier-protein] S-malonyltransferase activity"/>
    <property type="evidence" value="ECO:0007669"/>
    <property type="project" value="UniProtKB-EC"/>
</dbReference>
<dbReference type="GO" id="GO:0005829">
    <property type="term" value="C:cytosol"/>
    <property type="evidence" value="ECO:0007669"/>
    <property type="project" value="TreeGrafter"/>
</dbReference>
<dbReference type="Proteomes" id="UP001144256">
    <property type="component" value="Unassembled WGS sequence"/>
</dbReference>
<evidence type="ECO:0000256" key="1">
    <source>
        <dbReference type="ARBA" id="ARBA00013258"/>
    </source>
</evidence>
<evidence type="ECO:0000256" key="2">
    <source>
        <dbReference type="ARBA" id="ARBA00022679"/>
    </source>
</evidence>
<reference evidence="6" key="1">
    <citation type="submission" date="2022-06" db="EMBL/GenBank/DDBJ databases">
        <title>Vallitalea longa sp. nov., an anaerobic bacterium isolated from marine sediment.</title>
        <authorList>
            <person name="Hirano S."/>
            <person name="Terahara T."/>
            <person name="Mori K."/>
            <person name="Hamada M."/>
            <person name="Matsumoto R."/>
            <person name="Kobayashi T."/>
        </authorList>
    </citation>
    <scope>NUCLEOTIDE SEQUENCE</scope>
    <source>
        <strain evidence="6">SH18-1</strain>
    </source>
</reference>
<accession>A0A9W6DHT6</accession>
<dbReference type="GO" id="GO:0006633">
    <property type="term" value="P:fatty acid biosynthetic process"/>
    <property type="evidence" value="ECO:0007669"/>
    <property type="project" value="TreeGrafter"/>
</dbReference>
<dbReference type="AlphaFoldDB" id="A0A9W6DHT6"/>
<evidence type="ECO:0000313" key="6">
    <source>
        <dbReference type="EMBL" id="GKX31189.1"/>
    </source>
</evidence>
<evidence type="ECO:0000313" key="7">
    <source>
        <dbReference type="Proteomes" id="UP001144256"/>
    </source>
</evidence>
<feature type="domain" description="Malonyl-CoA:ACP transacylase (MAT)" evidence="5">
    <location>
        <begin position="7"/>
        <end position="298"/>
    </location>
</feature>
<proteinExistence type="predicted"/>
<dbReference type="InterPro" id="IPR014043">
    <property type="entry name" value="Acyl_transferase_dom"/>
</dbReference>
<comment type="caution">
    <text evidence="6">The sequence shown here is derived from an EMBL/GenBank/DDBJ whole genome shotgun (WGS) entry which is preliminary data.</text>
</comment>
<dbReference type="PANTHER" id="PTHR42681:SF1">
    <property type="entry name" value="MALONYL-COA-ACYL CARRIER PROTEIN TRANSACYLASE, MITOCHONDRIAL"/>
    <property type="match status" value="1"/>
</dbReference>
<evidence type="ECO:0000256" key="4">
    <source>
        <dbReference type="ARBA" id="ARBA00048462"/>
    </source>
</evidence>
<dbReference type="InterPro" id="IPR050858">
    <property type="entry name" value="Mal-CoA-ACP_Trans/PKS_FabD"/>
</dbReference>
<dbReference type="Pfam" id="PF00698">
    <property type="entry name" value="Acyl_transf_1"/>
    <property type="match status" value="1"/>
</dbReference>
<dbReference type="InterPro" id="IPR016036">
    <property type="entry name" value="Malonyl_transacylase_ACP-bd"/>
</dbReference>
<name>A0A9W6DHT6_9FIRM</name>
<keyword evidence="3" id="KW-0012">Acyltransferase</keyword>
<dbReference type="SUPFAM" id="SSF55048">
    <property type="entry name" value="Probable ACP-binding domain of malonyl-CoA ACP transacylase"/>
    <property type="match status" value="1"/>
</dbReference>
<evidence type="ECO:0000259" key="5">
    <source>
        <dbReference type="SMART" id="SM00827"/>
    </source>
</evidence>
<dbReference type="InterPro" id="IPR001227">
    <property type="entry name" value="Ac_transferase_dom_sf"/>
</dbReference>
<protein>
    <recommendedName>
        <fullName evidence="1">[acyl-carrier-protein] S-malonyltransferase</fullName>
        <ecNumber evidence="1">2.3.1.39</ecNumber>
    </recommendedName>
</protein>